<dbReference type="Pfam" id="PF00789">
    <property type="entry name" value="UBX"/>
    <property type="match status" value="1"/>
</dbReference>
<dbReference type="SMART" id="SM00166">
    <property type="entry name" value="UBX"/>
    <property type="match status" value="1"/>
</dbReference>
<dbReference type="FunFam" id="3.30.420.210:FF:000002">
    <property type="entry name" value="UBX domain-containing protein 1"/>
    <property type="match status" value="1"/>
</dbReference>
<dbReference type="SUPFAM" id="SSF54236">
    <property type="entry name" value="Ubiquitin-like"/>
    <property type="match status" value="1"/>
</dbReference>
<dbReference type="CDD" id="cd01770">
    <property type="entry name" value="UBX_UBXN2"/>
    <property type="match status" value="1"/>
</dbReference>
<evidence type="ECO:0000259" key="3">
    <source>
        <dbReference type="PROSITE" id="PS51399"/>
    </source>
</evidence>
<dbReference type="SMART" id="SM00553">
    <property type="entry name" value="SEP"/>
    <property type="match status" value="1"/>
</dbReference>
<evidence type="ECO:0000313" key="4">
    <source>
        <dbReference type="EMBL" id="KAG7571335.1"/>
    </source>
</evidence>
<sequence>MAITGTSDGDARKYLSRYPDVQGAVSMFFAEQAGEAPEEMDTEQDEREPPVNTAATGTSTPSQAAGAYTLSGQPVGALPSGWGAGGSSGGPSIGRVGQSSSGPATKSKSSSKFATLGSLGNSAANSDDEDEVKKQAELYAGGQGGSGMAIQGPDGPGGRVVPGQGVVQDILKRARDGGAAALGGLKGSDGKTSGFFGGGGMTLGSDEAPSVAVPDPSSRPSGSRSPPANRPRGLMASLGFGGPSEEEDEEEEEFDDDDVQIRNLTFWREGFSIEDGPLMTYDDPHNKEILEAIKSGRAPLSLLNVKNGQAVEVRVAERMTENYRPAPPKPMQAFDGSGQRLGAPAPQVIQGSTTAAINNLPSSFAAAASGASARNIVPTFEVDQSKPVTSVQIRLADGSKQTVKLNLTHTVGDLRGLVSAAQTDRRQFVLQTTFPTKVLEDDSQTVEAAGLKNAVVVQRWA</sequence>
<feature type="compositionally biased region" description="Low complexity" evidence="1">
    <location>
        <begin position="214"/>
        <end position="232"/>
    </location>
</feature>
<keyword evidence="5" id="KW-1185">Reference proteome</keyword>
<dbReference type="GO" id="GO:0043161">
    <property type="term" value="P:proteasome-mediated ubiquitin-dependent protein catabolic process"/>
    <property type="evidence" value="ECO:0007669"/>
    <property type="project" value="TreeGrafter"/>
</dbReference>
<dbReference type="InterPro" id="IPR012989">
    <property type="entry name" value="SEP_domain"/>
</dbReference>
<dbReference type="PANTHER" id="PTHR23333">
    <property type="entry name" value="UBX DOMAIN CONTAINING PROTEIN"/>
    <property type="match status" value="1"/>
</dbReference>
<proteinExistence type="predicted"/>
<accession>A0A8K0JQY9</accession>
<feature type="domain" description="UBX" evidence="2">
    <location>
        <begin position="384"/>
        <end position="459"/>
    </location>
</feature>
<dbReference type="AlphaFoldDB" id="A0A8K0JQY9"/>
<dbReference type="PROSITE" id="PS50033">
    <property type="entry name" value="UBX"/>
    <property type="match status" value="1"/>
</dbReference>
<dbReference type="Proteomes" id="UP000812966">
    <property type="component" value="Unassembled WGS sequence"/>
</dbReference>
<gene>
    <name evidence="4" type="ORF">FFLO_00687</name>
</gene>
<evidence type="ECO:0000313" key="5">
    <source>
        <dbReference type="Proteomes" id="UP000812966"/>
    </source>
</evidence>
<feature type="compositionally biased region" description="Low complexity" evidence="1">
    <location>
        <begin position="93"/>
        <end position="112"/>
    </location>
</feature>
<dbReference type="Gene3D" id="3.30.420.210">
    <property type="entry name" value="SEP domain"/>
    <property type="match status" value="1"/>
</dbReference>
<feature type="domain" description="SEP" evidence="3">
    <location>
        <begin position="259"/>
        <end position="324"/>
    </location>
</feature>
<evidence type="ECO:0000259" key="2">
    <source>
        <dbReference type="PROSITE" id="PS50033"/>
    </source>
</evidence>
<dbReference type="InterPro" id="IPR036241">
    <property type="entry name" value="NSFL1C_SEP_dom_sf"/>
</dbReference>
<feature type="compositionally biased region" description="Acidic residues" evidence="1">
    <location>
        <begin position="244"/>
        <end position="258"/>
    </location>
</feature>
<dbReference type="GO" id="GO:0005829">
    <property type="term" value="C:cytosol"/>
    <property type="evidence" value="ECO:0007669"/>
    <property type="project" value="TreeGrafter"/>
</dbReference>
<dbReference type="InterPro" id="IPR001012">
    <property type="entry name" value="UBX_dom"/>
</dbReference>
<comment type="caution">
    <text evidence="4">The sequence shown here is derived from an EMBL/GenBank/DDBJ whole genome shotgun (WGS) entry which is preliminary data.</text>
</comment>
<dbReference type="GO" id="GO:0031468">
    <property type="term" value="P:nuclear membrane reassembly"/>
    <property type="evidence" value="ECO:0007669"/>
    <property type="project" value="TreeGrafter"/>
</dbReference>
<feature type="region of interest" description="Disordered" evidence="1">
    <location>
        <begin position="28"/>
        <end position="163"/>
    </location>
</feature>
<dbReference type="InterPro" id="IPR029071">
    <property type="entry name" value="Ubiquitin-like_domsf"/>
</dbReference>
<dbReference type="GO" id="GO:0061025">
    <property type="term" value="P:membrane fusion"/>
    <property type="evidence" value="ECO:0007669"/>
    <property type="project" value="TreeGrafter"/>
</dbReference>
<feature type="region of interest" description="Disordered" evidence="1">
    <location>
        <begin position="180"/>
        <end position="259"/>
    </location>
</feature>
<dbReference type="CDD" id="cd14273">
    <property type="entry name" value="UBA_TAP-C_like"/>
    <property type="match status" value="1"/>
</dbReference>
<dbReference type="SUPFAM" id="SSF102848">
    <property type="entry name" value="NSFL1 (p97 ATPase) cofactor p47, SEP domain"/>
    <property type="match status" value="1"/>
</dbReference>
<dbReference type="Gene3D" id="3.10.20.90">
    <property type="entry name" value="Phosphatidylinositol 3-kinase Catalytic Subunit, Chain A, domain 1"/>
    <property type="match status" value="1"/>
</dbReference>
<evidence type="ECO:0000256" key="1">
    <source>
        <dbReference type="SAM" id="MobiDB-lite"/>
    </source>
</evidence>
<dbReference type="GO" id="GO:0005634">
    <property type="term" value="C:nucleus"/>
    <property type="evidence" value="ECO:0007669"/>
    <property type="project" value="TreeGrafter"/>
</dbReference>
<dbReference type="GO" id="GO:0007030">
    <property type="term" value="P:Golgi organization"/>
    <property type="evidence" value="ECO:0007669"/>
    <property type="project" value="TreeGrafter"/>
</dbReference>
<organism evidence="4 5">
    <name type="scientific">Filobasidium floriforme</name>
    <dbReference type="NCBI Taxonomy" id="5210"/>
    <lineage>
        <taxon>Eukaryota</taxon>
        <taxon>Fungi</taxon>
        <taxon>Dikarya</taxon>
        <taxon>Basidiomycota</taxon>
        <taxon>Agaricomycotina</taxon>
        <taxon>Tremellomycetes</taxon>
        <taxon>Filobasidiales</taxon>
        <taxon>Filobasidiaceae</taxon>
        <taxon>Filobasidium</taxon>
    </lineage>
</organism>
<dbReference type="PANTHER" id="PTHR23333:SF20">
    <property type="entry name" value="NSFL1 COFACTOR P47"/>
    <property type="match status" value="1"/>
</dbReference>
<reference evidence="4" key="1">
    <citation type="submission" date="2020-04" db="EMBL/GenBank/DDBJ databases">
        <title>Analysis of mating type loci in Filobasidium floriforme.</title>
        <authorList>
            <person name="Nowrousian M."/>
        </authorList>
    </citation>
    <scope>NUCLEOTIDE SEQUENCE</scope>
    <source>
        <strain evidence="4">CBS 6242</strain>
    </source>
</reference>
<dbReference type="EMBL" id="JABELV010000008">
    <property type="protein sequence ID" value="KAG7571335.1"/>
    <property type="molecule type" value="Genomic_DNA"/>
</dbReference>
<dbReference type="Pfam" id="PF08059">
    <property type="entry name" value="SEP"/>
    <property type="match status" value="1"/>
</dbReference>
<name>A0A8K0JQY9_9TREE</name>
<dbReference type="GO" id="GO:0043130">
    <property type="term" value="F:ubiquitin binding"/>
    <property type="evidence" value="ECO:0007669"/>
    <property type="project" value="TreeGrafter"/>
</dbReference>
<dbReference type="GO" id="GO:0000045">
    <property type="term" value="P:autophagosome assembly"/>
    <property type="evidence" value="ECO:0007669"/>
    <property type="project" value="TreeGrafter"/>
</dbReference>
<dbReference type="PROSITE" id="PS51399">
    <property type="entry name" value="SEP"/>
    <property type="match status" value="1"/>
</dbReference>
<feature type="compositionally biased region" description="Gly residues" evidence="1">
    <location>
        <begin position="82"/>
        <end position="92"/>
    </location>
</feature>
<feature type="compositionally biased region" description="Polar residues" evidence="1">
    <location>
        <begin position="53"/>
        <end position="63"/>
    </location>
</feature>
<feature type="compositionally biased region" description="Acidic residues" evidence="1">
    <location>
        <begin position="36"/>
        <end position="46"/>
    </location>
</feature>
<protein>
    <submittedName>
        <fullName evidence="4">Uncharacterized protein</fullName>
    </submittedName>
</protein>